<gene>
    <name evidence="1" type="ORF">S01H1_02190</name>
</gene>
<dbReference type="AlphaFoldDB" id="X0SVR9"/>
<reference evidence="1" key="1">
    <citation type="journal article" date="2014" name="Front. Microbiol.">
        <title>High frequency of phylogenetically diverse reductive dehalogenase-homologous genes in deep subseafloor sedimentary metagenomes.</title>
        <authorList>
            <person name="Kawai M."/>
            <person name="Futagami T."/>
            <person name="Toyoda A."/>
            <person name="Takaki Y."/>
            <person name="Nishi S."/>
            <person name="Hori S."/>
            <person name="Arai W."/>
            <person name="Tsubouchi T."/>
            <person name="Morono Y."/>
            <person name="Uchiyama I."/>
            <person name="Ito T."/>
            <person name="Fujiyama A."/>
            <person name="Inagaki F."/>
            <person name="Takami H."/>
        </authorList>
    </citation>
    <scope>NUCLEOTIDE SEQUENCE</scope>
    <source>
        <strain evidence="1">Expedition CK06-06</strain>
    </source>
</reference>
<sequence length="33" mass="3445">SKSAHFFEAATDTRTFGTNDIQNVTATSALNAG</sequence>
<comment type="caution">
    <text evidence="1">The sequence shown here is derived from an EMBL/GenBank/DDBJ whole genome shotgun (WGS) entry which is preliminary data.</text>
</comment>
<protein>
    <submittedName>
        <fullName evidence="1">Uncharacterized protein</fullName>
    </submittedName>
</protein>
<organism evidence="1">
    <name type="scientific">marine sediment metagenome</name>
    <dbReference type="NCBI Taxonomy" id="412755"/>
    <lineage>
        <taxon>unclassified sequences</taxon>
        <taxon>metagenomes</taxon>
        <taxon>ecological metagenomes</taxon>
    </lineage>
</organism>
<accession>X0SVR9</accession>
<dbReference type="EMBL" id="BARS01001031">
    <property type="protein sequence ID" value="GAF85074.1"/>
    <property type="molecule type" value="Genomic_DNA"/>
</dbReference>
<feature type="non-terminal residue" evidence="1">
    <location>
        <position position="1"/>
    </location>
</feature>
<proteinExistence type="predicted"/>
<name>X0SVR9_9ZZZZ</name>
<evidence type="ECO:0000313" key="1">
    <source>
        <dbReference type="EMBL" id="GAF85074.1"/>
    </source>
</evidence>